<keyword evidence="5" id="KW-1185">Reference proteome</keyword>
<dbReference type="OrthoDB" id="191139at2759"/>
<dbReference type="PANTHER" id="PTHR24320:SF236">
    <property type="entry name" value="SHORT-CHAIN DEHYDROGENASE-RELATED"/>
    <property type="match status" value="1"/>
</dbReference>
<keyword evidence="2" id="KW-0521">NADP</keyword>
<dbReference type="InterPro" id="IPR036291">
    <property type="entry name" value="NAD(P)-bd_dom_sf"/>
</dbReference>
<dbReference type="Pfam" id="PF00106">
    <property type="entry name" value="adh_short"/>
    <property type="match status" value="1"/>
</dbReference>
<accession>A0A8K0WM19</accession>
<comment type="caution">
    <text evidence="4">The sequence shown here is derived from an EMBL/GenBank/DDBJ whole genome shotgun (WGS) entry which is preliminary data.</text>
</comment>
<evidence type="ECO:0000313" key="5">
    <source>
        <dbReference type="Proteomes" id="UP000813444"/>
    </source>
</evidence>
<comment type="similarity">
    <text evidence="1">Belongs to the short-chain dehydrogenases/reductases (SDR) family.</text>
</comment>
<dbReference type="EMBL" id="JAGPNK010000018">
    <property type="protein sequence ID" value="KAH7305466.1"/>
    <property type="molecule type" value="Genomic_DNA"/>
</dbReference>
<dbReference type="InterPro" id="IPR002347">
    <property type="entry name" value="SDR_fam"/>
</dbReference>
<evidence type="ECO:0000313" key="4">
    <source>
        <dbReference type="EMBL" id="KAH7305466.1"/>
    </source>
</evidence>
<proteinExistence type="inferred from homology"/>
<dbReference type="Gene3D" id="3.40.50.720">
    <property type="entry name" value="NAD(P)-binding Rossmann-like Domain"/>
    <property type="match status" value="1"/>
</dbReference>
<name>A0A8K0WM19_9HYPO</name>
<sequence length="312" mass="35052">MPEFRRSTFFPNKATLTEENLPDQRGKVFIVTGGNSGIGKELVKILYQHNARVYIATRSKERADEAIADIKASYPRSQGQLLFLRLVLDDLSTIKEAANQFLSQETRLDVLWNNAGVMLPPEGSKTVQGYELQLGVNSIAHFLFVKLLTPLILETAKTTARNTVRVVWVSSMSADFVPNPCVNFENMDYHIPEDNMTKYNRSKSGNLMHAAEFQRRYPDSGVVSVSLNPGLLKTPIGKNFGSAQKLSVMLFGHHPKFGAYTELFAGLDPSIGPNDKWVTPFGKKEPARADIVDPGLNRKYWEWCEEQVKPFL</sequence>
<evidence type="ECO:0000256" key="3">
    <source>
        <dbReference type="ARBA" id="ARBA00023002"/>
    </source>
</evidence>
<protein>
    <submittedName>
        <fullName evidence="4">Retinol dehydrogenase</fullName>
    </submittedName>
</protein>
<dbReference type="PANTHER" id="PTHR24320">
    <property type="entry name" value="RETINOL DEHYDROGENASE"/>
    <property type="match status" value="1"/>
</dbReference>
<dbReference type="SUPFAM" id="SSF51735">
    <property type="entry name" value="NAD(P)-binding Rossmann-fold domains"/>
    <property type="match status" value="1"/>
</dbReference>
<dbReference type="GO" id="GO:0016491">
    <property type="term" value="F:oxidoreductase activity"/>
    <property type="evidence" value="ECO:0007669"/>
    <property type="project" value="UniProtKB-KW"/>
</dbReference>
<evidence type="ECO:0000256" key="1">
    <source>
        <dbReference type="ARBA" id="ARBA00006484"/>
    </source>
</evidence>
<reference evidence="4" key="1">
    <citation type="journal article" date="2021" name="Nat. Commun.">
        <title>Genetic determinants of endophytism in the Arabidopsis root mycobiome.</title>
        <authorList>
            <person name="Mesny F."/>
            <person name="Miyauchi S."/>
            <person name="Thiergart T."/>
            <person name="Pickel B."/>
            <person name="Atanasova L."/>
            <person name="Karlsson M."/>
            <person name="Huettel B."/>
            <person name="Barry K.W."/>
            <person name="Haridas S."/>
            <person name="Chen C."/>
            <person name="Bauer D."/>
            <person name="Andreopoulos W."/>
            <person name="Pangilinan J."/>
            <person name="LaButti K."/>
            <person name="Riley R."/>
            <person name="Lipzen A."/>
            <person name="Clum A."/>
            <person name="Drula E."/>
            <person name="Henrissat B."/>
            <person name="Kohler A."/>
            <person name="Grigoriev I.V."/>
            <person name="Martin F.M."/>
            <person name="Hacquard S."/>
        </authorList>
    </citation>
    <scope>NUCLEOTIDE SEQUENCE</scope>
    <source>
        <strain evidence="4">MPI-CAGE-CH-0235</strain>
    </source>
</reference>
<gene>
    <name evidence="4" type="ORF">B0I35DRAFT_381605</name>
</gene>
<dbReference type="AlphaFoldDB" id="A0A8K0WM19"/>
<dbReference type="PRINTS" id="PR00081">
    <property type="entry name" value="GDHRDH"/>
</dbReference>
<evidence type="ECO:0000256" key="2">
    <source>
        <dbReference type="ARBA" id="ARBA00022857"/>
    </source>
</evidence>
<organism evidence="4 5">
    <name type="scientific">Stachybotrys elegans</name>
    <dbReference type="NCBI Taxonomy" id="80388"/>
    <lineage>
        <taxon>Eukaryota</taxon>
        <taxon>Fungi</taxon>
        <taxon>Dikarya</taxon>
        <taxon>Ascomycota</taxon>
        <taxon>Pezizomycotina</taxon>
        <taxon>Sordariomycetes</taxon>
        <taxon>Hypocreomycetidae</taxon>
        <taxon>Hypocreales</taxon>
        <taxon>Stachybotryaceae</taxon>
        <taxon>Stachybotrys</taxon>
    </lineage>
</organism>
<keyword evidence="3" id="KW-0560">Oxidoreductase</keyword>
<dbReference type="Proteomes" id="UP000813444">
    <property type="component" value="Unassembled WGS sequence"/>
</dbReference>